<reference evidence="1 2" key="1">
    <citation type="journal article" date="2015" name="Parasit. Vectors">
        <title>Draft genome of the scabies mite.</title>
        <authorList>
            <person name="Rider S.D.Jr."/>
            <person name="Morgan M.S."/>
            <person name="Arlian L.G."/>
        </authorList>
    </citation>
    <scope>NUCLEOTIDE SEQUENCE [LARGE SCALE GENOMIC DNA]</scope>
    <source>
        <strain evidence="1">Arlian Lab</strain>
    </source>
</reference>
<proteinExistence type="predicted"/>
<dbReference type="AlphaFoldDB" id="A0A132AFD9"/>
<organism evidence="1 2">
    <name type="scientific">Sarcoptes scabiei</name>
    <name type="common">Itch mite</name>
    <name type="synonym">Acarus scabiei</name>
    <dbReference type="NCBI Taxonomy" id="52283"/>
    <lineage>
        <taxon>Eukaryota</taxon>
        <taxon>Metazoa</taxon>
        <taxon>Ecdysozoa</taxon>
        <taxon>Arthropoda</taxon>
        <taxon>Chelicerata</taxon>
        <taxon>Arachnida</taxon>
        <taxon>Acari</taxon>
        <taxon>Acariformes</taxon>
        <taxon>Sarcoptiformes</taxon>
        <taxon>Astigmata</taxon>
        <taxon>Psoroptidia</taxon>
        <taxon>Sarcoptoidea</taxon>
        <taxon>Sarcoptidae</taxon>
        <taxon>Sarcoptinae</taxon>
        <taxon>Sarcoptes</taxon>
    </lineage>
</organism>
<evidence type="ECO:0000313" key="1">
    <source>
        <dbReference type="EMBL" id="KPM09704.1"/>
    </source>
</evidence>
<dbReference type="EMBL" id="JXLN01013950">
    <property type="protein sequence ID" value="KPM09704.1"/>
    <property type="molecule type" value="Genomic_DNA"/>
</dbReference>
<name>A0A132AFD9_SARSC</name>
<gene>
    <name evidence="1" type="ORF">QR98_0082480</name>
</gene>
<evidence type="ECO:0000313" key="2">
    <source>
        <dbReference type="Proteomes" id="UP000616769"/>
    </source>
</evidence>
<dbReference type="Proteomes" id="UP000616769">
    <property type="component" value="Unassembled WGS sequence"/>
</dbReference>
<accession>A0A132AFD9</accession>
<sequence length="60" mass="7287">MLRMVMKIINYEFRTESIDHLCDSIAKKTETYQIKAFESRHRFRYQTCLPNQPLSYLILT</sequence>
<protein>
    <submittedName>
        <fullName evidence="1">Uncharacterized protein</fullName>
    </submittedName>
</protein>
<comment type="caution">
    <text evidence="1">The sequence shown here is derived from an EMBL/GenBank/DDBJ whole genome shotgun (WGS) entry which is preliminary data.</text>
</comment>
<dbReference type="VEuPathDB" id="VectorBase:SSCA007727"/>